<gene>
    <name evidence="1" type="ORF">QRX60_17770</name>
</gene>
<proteinExistence type="predicted"/>
<dbReference type="Proteomes" id="UP001239397">
    <property type="component" value="Chromosome"/>
</dbReference>
<reference evidence="1 2" key="1">
    <citation type="submission" date="2023-06" db="EMBL/GenBank/DDBJ databases">
        <authorList>
            <person name="Oyuntsetseg B."/>
            <person name="Kim S.B."/>
        </authorList>
    </citation>
    <scope>NUCLEOTIDE SEQUENCE [LARGE SCALE GENOMIC DNA]</scope>
    <source>
        <strain evidence="1 2">4-36</strain>
    </source>
</reference>
<organism evidence="1 2">
    <name type="scientific">Amycolatopsis mongoliensis</name>
    <dbReference type="NCBI Taxonomy" id="715475"/>
    <lineage>
        <taxon>Bacteria</taxon>
        <taxon>Bacillati</taxon>
        <taxon>Actinomycetota</taxon>
        <taxon>Actinomycetes</taxon>
        <taxon>Pseudonocardiales</taxon>
        <taxon>Pseudonocardiaceae</taxon>
        <taxon>Amycolatopsis</taxon>
    </lineage>
</organism>
<name>A0A9Y2JX66_9PSEU</name>
<dbReference type="EMBL" id="CP127295">
    <property type="protein sequence ID" value="WIY05605.1"/>
    <property type="molecule type" value="Genomic_DNA"/>
</dbReference>
<dbReference type="RefSeq" id="WP_286001889.1">
    <property type="nucleotide sequence ID" value="NZ_CP127295.1"/>
</dbReference>
<evidence type="ECO:0000313" key="2">
    <source>
        <dbReference type="Proteomes" id="UP001239397"/>
    </source>
</evidence>
<accession>A0A9Y2JX66</accession>
<keyword evidence="2" id="KW-1185">Reference proteome</keyword>
<protein>
    <submittedName>
        <fullName evidence="1">Uncharacterized protein</fullName>
    </submittedName>
</protein>
<dbReference type="AlphaFoldDB" id="A0A9Y2JX66"/>
<evidence type="ECO:0000313" key="1">
    <source>
        <dbReference type="EMBL" id="WIY05605.1"/>
    </source>
</evidence>
<sequence length="65" mass="7350">MTTTPNSTQRSRRQQHKATDVNFEINLVDGAEAERLGRQQAAVIRDVLLWHHQDRNSAPPDASIT</sequence>
<dbReference type="KEGG" id="amog:QRX60_17770"/>